<dbReference type="InterPro" id="IPR010935">
    <property type="entry name" value="SMC_hinge"/>
</dbReference>
<evidence type="ECO:0000256" key="5">
    <source>
        <dbReference type="ARBA" id="ARBA00022618"/>
    </source>
</evidence>
<feature type="coiled-coil region" evidence="14">
    <location>
        <begin position="860"/>
        <end position="1014"/>
    </location>
</feature>
<feature type="coiled-coil region" evidence="14">
    <location>
        <begin position="278"/>
        <end position="509"/>
    </location>
</feature>
<keyword evidence="7" id="KW-0498">Mitosis</keyword>
<protein>
    <recommendedName>
        <fullName evidence="13">Structural maintenance of chromosomes protein</fullName>
    </recommendedName>
</protein>
<dbReference type="InterPro" id="IPR024704">
    <property type="entry name" value="SMC"/>
</dbReference>
<dbReference type="GO" id="GO:0030261">
    <property type="term" value="P:chromosome condensation"/>
    <property type="evidence" value="ECO:0007669"/>
    <property type="project" value="UniProtKB-KW"/>
</dbReference>
<dbReference type="Pfam" id="PF06470">
    <property type="entry name" value="SMC_hinge"/>
    <property type="match status" value="1"/>
</dbReference>
<keyword evidence="8" id="KW-0067">ATP-binding</keyword>
<comment type="similarity">
    <text evidence="3">Belongs to the SMC family. SMC4 subfamily.</text>
</comment>
<reference evidence="17 18" key="1">
    <citation type="submission" date="2024-09" db="EMBL/GenBank/DDBJ databases">
        <title>A chromosome-level genome assembly of Gray's grenadier anchovy, Coilia grayii.</title>
        <authorList>
            <person name="Fu Z."/>
        </authorList>
    </citation>
    <scope>NUCLEOTIDE SEQUENCE [LARGE SCALE GENOMIC DNA]</scope>
    <source>
        <strain evidence="17">G4</strain>
        <tissue evidence="17">Muscle</tissue>
    </source>
</reference>
<dbReference type="InterPro" id="IPR027417">
    <property type="entry name" value="P-loop_NTPase"/>
</dbReference>
<dbReference type="GO" id="GO:0005634">
    <property type="term" value="C:nucleus"/>
    <property type="evidence" value="ECO:0007669"/>
    <property type="project" value="UniProtKB-SubCell"/>
</dbReference>
<comment type="subcellular location">
    <subcellularLocation>
        <location evidence="2">Chromosome</location>
    </subcellularLocation>
    <subcellularLocation>
        <location evidence="1 13">Nucleus</location>
    </subcellularLocation>
</comment>
<feature type="compositionally biased region" description="Acidic residues" evidence="15">
    <location>
        <begin position="23"/>
        <end position="32"/>
    </location>
</feature>
<dbReference type="SUPFAM" id="SSF57997">
    <property type="entry name" value="Tropomyosin"/>
    <property type="match status" value="1"/>
</dbReference>
<feature type="domain" description="SMC hinge" evidence="16">
    <location>
        <begin position="617"/>
        <end position="732"/>
    </location>
</feature>
<dbReference type="FunFam" id="1.20.1060.20:FF:000003">
    <property type="entry name" value="Structural maintenance of chromosomes 4"/>
    <property type="match status" value="1"/>
</dbReference>
<evidence type="ECO:0000256" key="6">
    <source>
        <dbReference type="ARBA" id="ARBA00022741"/>
    </source>
</evidence>
<dbReference type="InterPro" id="IPR036277">
    <property type="entry name" value="SMC_hinge_sf"/>
</dbReference>
<organism evidence="17 18">
    <name type="scientific">Coilia grayii</name>
    <name type="common">Gray's grenadier anchovy</name>
    <dbReference type="NCBI Taxonomy" id="363190"/>
    <lineage>
        <taxon>Eukaryota</taxon>
        <taxon>Metazoa</taxon>
        <taxon>Chordata</taxon>
        <taxon>Craniata</taxon>
        <taxon>Vertebrata</taxon>
        <taxon>Euteleostomi</taxon>
        <taxon>Actinopterygii</taxon>
        <taxon>Neopterygii</taxon>
        <taxon>Teleostei</taxon>
        <taxon>Clupei</taxon>
        <taxon>Clupeiformes</taxon>
        <taxon>Clupeoidei</taxon>
        <taxon>Engraulidae</taxon>
        <taxon>Coilinae</taxon>
        <taxon>Coilia</taxon>
    </lineage>
</organism>
<keyword evidence="18" id="KW-1185">Reference proteome</keyword>
<keyword evidence="10" id="KW-0226">DNA condensation</keyword>
<feature type="coiled-coil region" evidence="14">
    <location>
        <begin position="545"/>
        <end position="600"/>
    </location>
</feature>
<evidence type="ECO:0000256" key="10">
    <source>
        <dbReference type="ARBA" id="ARBA00023067"/>
    </source>
</evidence>
<evidence type="ECO:0000256" key="11">
    <source>
        <dbReference type="ARBA" id="ARBA00023242"/>
    </source>
</evidence>
<dbReference type="Gene3D" id="3.30.70.1620">
    <property type="match status" value="1"/>
</dbReference>
<feature type="region of interest" description="Disordered" evidence="15">
    <location>
        <begin position="1"/>
        <end position="52"/>
    </location>
</feature>
<dbReference type="Gene3D" id="1.20.1060.20">
    <property type="match status" value="1"/>
</dbReference>
<keyword evidence="6" id="KW-0547">Nucleotide-binding</keyword>
<dbReference type="Proteomes" id="UP001591681">
    <property type="component" value="Unassembled WGS sequence"/>
</dbReference>
<dbReference type="GO" id="GO:0005694">
    <property type="term" value="C:chromosome"/>
    <property type="evidence" value="ECO:0007669"/>
    <property type="project" value="UniProtKB-SubCell"/>
</dbReference>
<evidence type="ECO:0000313" key="17">
    <source>
        <dbReference type="EMBL" id="KAL2095934.1"/>
    </source>
</evidence>
<evidence type="ECO:0000256" key="15">
    <source>
        <dbReference type="SAM" id="MobiDB-lite"/>
    </source>
</evidence>
<dbReference type="FunFam" id="3.30.70.1620:FF:000003">
    <property type="entry name" value="Structural maintenance of chromosomes 4"/>
    <property type="match status" value="1"/>
</dbReference>
<dbReference type="Pfam" id="PF02463">
    <property type="entry name" value="SMC_N"/>
    <property type="match status" value="1"/>
</dbReference>
<proteinExistence type="inferred from homology"/>
<accession>A0ABD1KA26</accession>
<feature type="coiled-coil region" evidence="14">
    <location>
        <begin position="773"/>
        <end position="835"/>
    </location>
</feature>
<name>A0ABD1KA26_9TELE</name>
<dbReference type="PIRSF" id="PIRSF005719">
    <property type="entry name" value="SMC"/>
    <property type="match status" value="1"/>
</dbReference>
<dbReference type="GO" id="GO:0051301">
    <property type="term" value="P:cell division"/>
    <property type="evidence" value="ECO:0007669"/>
    <property type="project" value="UniProtKB-KW"/>
</dbReference>
<dbReference type="FunFam" id="3.40.50.300:FF:000481">
    <property type="entry name" value="Structural maintenance of chromosomes 4"/>
    <property type="match status" value="1"/>
</dbReference>
<dbReference type="FunFam" id="3.40.50.300:FF:000585">
    <property type="entry name" value="Structural maintenance of chromosomes 4"/>
    <property type="match status" value="1"/>
</dbReference>
<dbReference type="GO" id="GO:0005524">
    <property type="term" value="F:ATP binding"/>
    <property type="evidence" value="ECO:0007669"/>
    <property type="project" value="UniProtKB-KW"/>
</dbReference>
<evidence type="ECO:0000256" key="12">
    <source>
        <dbReference type="ARBA" id="ARBA00023306"/>
    </source>
</evidence>
<dbReference type="EMBL" id="JBHFQA010000007">
    <property type="protein sequence ID" value="KAL2095934.1"/>
    <property type="molecule type" value="Genomic_DNA"/>
</dbReference>
<dbReference type="SMART" id="SM00968">
    <property type="entry name" value="SMC_hinge"/>
    <property type="match status" value="1"/>
</dbReference>
<evidence type="ECO:0000259" key="16">
    <source>
        <dbReference type="SMART" id="SM00968"/>
    </source>
</evidence>
<keyword evidence="12" id="KW-0131">Cell cycle</keyword>
<comment type="caution">
    <text evidence="17">The sequence shown here is derived from an EMBL/GenBank/DDBJ whole genome shotgun (WGS) entry which is preliminary data.</text>
</comment>
<dbReference type="Gene3D" id="3.40.50.300">
    <property type="entry name" value="P-loop containing nucleotide triphosphate hydrolases"/>
    <property type="match status" value="2"/>
</dbReference>
<dbReference type="Gene3D" id="1.20.5.170">
    <property type="match status" value="1"/>
</dbReference>
<evidence type="ECO:0000256" key="1">
    <source>
        <dbReference type="ARBA" id="ARBA00004123"/>
    </source>
</evidence>
<evidence type="ECO:0000256" key="13">
    <source>
        <dbReference type="PIRNR" id="PIRNR005719"/>
    </source>
</evidence>
<evidence type="ECO:0000256" key="3">
    <source>
        <dbReference type="ARBA" id="ARBA00006005"/>
    </source>
</evidence>
<evidence type="ECO:0000256" key="8">
    <source>
        <dbReference type="ARBA" id="ARBA00022840"/>
    </source>
</evidence>
<dbReference type="SUPFAM" id="SSF75553">
    <property type="entry name" value="Smc hinge domain"/>
    <property type="match status" value="1"/>
</dbReference>
<dbReference type="SUPFAM" id="SSF52540">
    <property type="entry name" value="P-loop containing nucleoside triphosphate hydrolases"/>
    <property type="match status" value="1"/>
</dbReference>
<evidence type="ECO:0000256" key="9">
    <source>
        <dbReference type="ARBA" id="ARBA00023054"/>
    </source>
</evidence>
<dbReference type="PANTHER" id="PTHR18937:SF172">
    <property type="entry name" value="STRUCTURAL MAINTENANCE OF CHROMOSOMES PROTEIN"/>
    <property type="match status" value="1"/>
</dbReference>
<keyword evidence="9 14" id="KW-0175">Coiled coil</keyword>
<evidence type="ECO:0000256" key="14">
    <source>
        <dbReference type="SAM" id="Coils"/>
    </source>
</evidence>
<dbReference type="InterPro" id="IPR003395">
    <property type="entry name" value="RecF/RecN/SMC_N"/>
</dbReference>
<evidence type="ECO:0000256" key="2">
    <source>
        <dbReference type="ARBA" id="ARBA00004286"/>
    </source>
</evidence>
<keyword evidence="5" id="KW-0132">Cell division</keyword>
<gene>
    <name evidence="17" type="ORF">ACEWY4_008082</name>
</gene>
<dbReference type="PANTHER" id="PTHR18937">
    <property type="entry name" value="STRUCTURAL MAINTENANCE OF CHROMOSOMES SMC FAMILY MEMBER"/>
    <property type="match status" value="1"/>
</dbReference>
<evidence type="ECO:0000256" key="4">
    <source>
        <dbReference type="ARBA" id="ARBA00022454"/>
    </source>
</evidence>
<keyword evidence="4" id="KW-0158">Chromosome</keyword>
<evidence type="ECO:0000256" key="7">
    <source>
        <dbReference type="ARBA" id="ARBA00022776"/>
    </source>
</evidence>
<keyword evidence="11 13" id="KW-0539">Nucleus</keyword>
<sequence length="1295" mass="146936">MPSKTTKVSVAKPRGKGSQPRDDSDEELDLPPEEVKSNGQEVPLSNDAVPGEPAVVVDDRSLEEILGSIPPPPPPAMTNEPGAPRLMITHIVNRNFKSYAGEQILGPFHKRFSCIIGPNGSGKSNVIDSMLFVFGYRAQKIRSKKLSVLLHSSDKHKDVQSCTVEVCFQKIIDKEGDDFEVIPNSKFSVSRTAGKDNSSTYHINGKKATFKDVGILLRSHGIDLDHNRFLILQGEVEQIAMMKPKGQTEHDEGMLEYLEDIIGSCRLKQPIQTLCQRVELLNEQRGEKLNRVKMLEKEKNALEGEKNNAVEFLVTENNVFRKRSQLFQYYIHDLQKCVAEHEVEKQQIQEDTKELTEKNNKLAEEMKEKTQDLKNVEKKLGKVNKYIQSQKEKFTQLDLQDVEVREKLKHSKSKTKKLSKQLQKDKEKLEEVRNIPANSEKIIGEATEKKEQLEVQKVKEEEKLAQVMESLKEETKGLQQDKEAKEKELMELSKEVNETRSKMDVAQSELDIYLSQHKTLLTQLGQAKDTLQGTADTLRERRAAIKDLEVKIPQCEAQLKKDEQELEQVSQADGQAQDVLRDLRQKVEEAKSSLSSNRSRGKVLEALMQQKRSGKIPGILGRLGDLGAIDEKYDIAISSCCGALDNILVDTIDTAQKCVTFLKAQNIGVATFIGLDKMKVWERNMGAIRTPENIPRLFDMVKVNDESVRPAFYFALRDTLVAKDLEQATKVAFQKDKRWRVVTLQGQIIEQAGTMTGGGSRVMKGKMGSSIGSEMSQKELDQLEIRLREKVTQTQGWHQQRQQLEERVHRLRQELRDMKNTLEKYTASIKGLAEQEILMKSQIKQLEASVIAAAPDKAKQKQMEKNLEAFKKEFDAASSKAGKVEAEVKRLHNLIVDINSHKLKAQQDKLDKVNKELDECTSAITKAQVAIKTAGRNLKKSEEAVAKVEQEMEENEKALEELQEQLKQLEEQAGEIMKACQEAEEALPEVQEQHKAVQQEIKVLQEQEHALQKESLNVRLKVERIDTAIAEKNTKIKHWQKECTKLSLHSIDDKPAEELPSLTPEELGAIRSAEVLKNEIVLLEDSCANMKPNLGAIAEFKKKEDLYLQRVAELDDITTQRDNFKRGYEDLRKQRLHEFMAGFNIITNKLKENYQMLTQGGDAELELVDSLDPFSEGINFSVRPPKKSWKKIYNLSGGEKTLSSLALVFALHHFKPTPLYFMDEIDAALDFKNVSIVACYIYEQTKNAQFIIISLRNNMFEIADRLIGIYKTHNTTKSCPINPKTISLKEVVSSA</sequence>
<evidence type="ECO:0000313" key="18">
    <source>
        <dbReference type="Proteomes" id="UP001591681"/>
    </source>
</evidence>